<proteinExistence type="predicted"/>
<organism evidence="2 3">
    <name type="scientific">Caenorhabditis japonica</name>
    <dbReference type="NCBI Taxonomy" id="281687"/>
    <lineage>
        <taxon>Eukaryota</taxon>
        <taxon>Metazoa</taxon>
        <taxon>Ecdysozoa</taxon>
        <taxon>Nematoda</taxon>
        <taxon>Chromadorea</taxon>
        <taxon>Rhabditida</taxon>
        <taxon>Rhabditina</taxon>
        <taxon>Rhabditomorpha</taxon>
        <taxon>Rhabditoidea</taxon>
        <taxon>Rhabditidae</taxon>
        <taxon>Peloderinae</taxon>
        <taxon>Caenorhabditis</taxon>
    </lineage>
</organism>
<dbReference type="AlphaFoldDB" id="A0A8R1ENA0"/>
<sequence length="207" mass="23931">MKSEQLLQSVCEEERNSESRRDKQIEKENTRIEKKGGFHQDKFESDSDSDPEIFDLKYAQAAILPAIMRRMTSAKVYTNLNPVSQEHWSCPTAAEFEEIAPHYPWEEEEDADILYSMKDDVAKIMNLDETIEMHTHSNVQITRSMNNTYSFHFIPILLEENKHRRKQAAPSSTRELQDNLNVAPKHYTCAHTPGRTTANTLLSTNQS</sequence>
<name>A0A8R1ENA0_CAEJA</name>
<evidence type="ECO:0000256" key="1">
    <source>
        <dbReference type="SAM" id="MobiDB-lite"/>
    </source>
</evidence>
<evidence type="ECO:0000313" key="2">
    <source>
        <dbReference type="EnsemblMetazoa" id="CJA39428b.1"/>
    </source>
</evidence>
<dbReference type="Proteomes" id="UP000005237">
    <property type="component" value="Unassembled WGS sequence"/>
</dbReference>
<evidence type="ECO:0000313" key="3">
    <source>
        <dbReference type="Proteomes" id="UP000005237"/>
    </source>
</evidence>
<accession>A0A8R1ENA0</accession>
<keyword evidence="3" id="KW-1185">Reference proteome</keyword>
<dbReference type="EnsemblMetazoa" id="CJA39428b.1">
    <property type="protein sequence ID" value="CJA39428b.1"/>
    <property type="gene ID" value="WBGene00215275"/>
</dbReference>
<reference evidence="2" key="2">
    <citation type="submission" date="2022-06" db="UniProtKB">
        <authorList>
            <consortium name="EnsemblMetazoa"/>
        </authorList>
    </citation>
    <scope>IDENTIFICATION</scope>
    <source>
        <strain evidence="2">DF5081</strain>
    </source>
</reference>
<feature type="region of interest" description="Disordered" evidence="1">
    <location>
        <begin position="1"/>
        <end position="49"/>
    </location>
</feature>
<reference evidence="3" key="1">
    <citation type="submission" date="2010-08" db="EMBL/GenBank/DDBJ databases">
        <authorList>
            <consortium name="Caenorhabditis japonica Sequencing Consortium"/>
            <person name="Wilson R.K."/>
        </authorList>
    </citation>
    <scope>NUCLEOTIDE SEQUENCE [LARGE SCALE GENOMIC DNA]</scope>
    <source>
        <strain evidence="3">DF5081</strain>
    </source>
</reference>
<protein>
    <submittedName>
        <fullName evidence="2">Uncharacterized protein</fullName>
    </submittedName>
</protein>
<feature type="compositionally biased region" description="Basic and acidic residues" evidence="1">
    <location>
        <begin position="12"/>
        <end position="45"/>
    </location>
</feature>